<dbReference type="EMBL" id="BQKB01000009">
    <property type="protein sequence ID" value="GJM52173.1"/>
    <property type="molecule type" value="Genomic_DNA"/>
</dbReference>
<dbReference type="Proteomes" id="UP001207736">
    <property type="component" value="Unassembled WGS sequence"/>
</dbReference>
<evidence type="ECO:0000313" key="4">
    <source>
        <dbReference type="Proteomes" id="UP001207736"/>
    </source>
</evidence>
<accession>A0AAV5B089</accession>
<evidence type="ECO:0000313" key="2">
    <source>
        <dbReference type="EMBL" id="GJM50988.1"/>
    </source>
</evidence>
<reference evidence="2 5" key="1">
    <citation type="submission" date="2021-11" db="EMBL/GenBank/DDBJ databases">
        <title>Draft genome sequence of Capnocytophaga sp. strain KC07075 isolated from cat oral cavity.</title>
        <authorList>
            <person name="Suzuki M."/>
            <person name="Imaoka K."/>
            <person name="Kimura M."/>
            <person name="Morikawa S."/>
            <person name="Maeda K."/>
        </authorList>
    </citation>
    <scope>NUCLEOTIDE SEQUENCE</scope>
    <source>
        <strain evidence="2">KC07075</strain>
        <strain evidence="3 5">KC07079</strain>
    </source>
</reference>
<evidence type="ECO:0000259" key="1">
    <source>
        <dbReference type="Pfam" id="PF13648"/>
    </source>
</evidence>
<dbReference type="Pfam" id="PF13648">
    <property type="entry name" value="Lipocalin_4"/>
    <property type="match status" value="1"/>
</dbReference>
<dbReference type="RefSeq" id="WP_264846421.1">
    <property type="nucleotide sequence ID" value="NZ_BPMA01000021.1"/>
</dbReference>
<comment type="caution">
    <text evidence="2">The sequence shown here is derived from an EMBL/GenBank/DDBJ whole genome shotgun (WGS) entry which is preliminary data.</text>
</comment>
<feature type="domain" description="Lipocalin-like" evidence="1">
    <location>
        <begin position="25"/>
        <end position="95"/>
    </location>
</feature>
<dbReference type="EMBL" id="BQKA01000036">
    <property type="protein sequence ID" value="GJM50988.1"/>
    <property type="molecule type" value="Genomic_DNA"/>
</dbReference>
<keyword evidence="5" id="KW-1185">Reference proteome</keyword>
<protein>
    <recommendedName>
        <fullName evidence="1">Lipocalin-like domain-containing protein</fullName>
    </recommendedName>
</protein>
<proteinExistence type="predicted"/>
<name>A0AAV5B089_9FLAO</name>
<gene>
    <name evidence="2" type="ORF">RCZ15_19610</name>
    <name evidence="3" type="ORF">RCZ16_04910</name>
</gene>
<sequence length="242" mass="28756">MKQLLYIIFLSLFIPNTTTIWGQSLVGYWKIKEFIWNTSKNEYTLYEHRKVEKAGYGNRIQFNEDGTFRCSYSAPCGNDCFPFSSGNYRILDNNYIEIIVNYISQDGFCEEINEEGNWNLGNYYMYFGNGGICKLVKSSNTIDVDKQKAIYTAMIDTYMIYYFIINRNKTYVKTPKESPLQELLKTHLSITNYKVIAKRQQGVYDIFLIKNLDKNDDYWIFNIYKDGSFCYNYKELKEKYFK</sequence>
<organism evidence="2 4">
    <name type="scientific">Capnocytophaga catalasegens</name>
    <dbReference type="NCBI Taxonomy" id="1004260"/>
    <lineage>
        <taxon>Bacteria</taxon>
        <taxon>Pseudomonadati</taxon>
        <taxon>Bacteroidota</taxon>
        <taxon>Flavobacteriia</taxon>
        <taxon>Flavobacteriales</taxon>
        <taxon>Flavobacteriaceae</taxon>
        <taxon>Capnocytophaga</taxon>
    </lineage>
</organism>
<dbReference type="Proteomes" id="UP001208692">
    <property type="component" value="Unassembled WGS sequence"/>
</dbReference>
<evidence type="ECO:0000313" key="3">
    <source>
        <dbReference type="EMBL" id="GJM52173.1"/>
    </source>
</evidence>
<evidence type="ECO:0000313" key="5">
    <source>
        <dbReference type="Proteomes" id="UP001208692"/>
    </source>
</evidence>
<dbReference type="InterPro" id="IPR024311">
    <property type="entry name" value="Lipocalin-like"/>
</dbReference>
<dbReference type="AlphaFoldDB" id="A0AAV5B089"/>